<keyword evidence="5" id="KW-0496">Mitochondrion</keyword>
<dbReference type="InterPro" id="IPR002575">
    <property type="entry name" value="Aminoglycoside_PTrfase"/>
</dbReference>
<dbReference type="EMBL" id="MU005579">
    <property type="protein sequence ID" value="KAF2685338.1"/>
    <property type="molecule type" value="Genomic_DNA"/>
</dbReference>
<evidence type="ECO:0000256" key="5">
    <source>
        <dbReference type="ARBA" id="ARBA00023128"/>
    </source>
</evidence>
<sequence length="544" mass="61422">MHLSTRSFAFACRRNYSSRNSPSTLKSRPIPRASLLDLEYNDDIFNYTRVRFVRNEKHELSQRPIHFNLPALARCGANAIGAESCVSIEKYPDGMFNKTMFLTMNNGSEVVVKVPNPNAGLLHFTTASEVATMEFVLAWSSRAQGSPIGAEYIIMEEARGVEPENVWPDGATGNKPLYVDADGINVVDERFAVGPSTGREFLDDGRATINFDRGPCKISVHNEISFLTSTRELPRGKPCRNRPSQGRLCQPTLPPPCLSNNPLRFRNLPTNSGRKLQTLNCCLKLLKDILPNGPNISSRHLWHSDLHVANIFVDPAQPTKIVSLIDWQSTGISPLYFHVRQPYIMDYDGPRMYGLERPELPSNIETLDASAKENAEMLYYQQALCALYNTLTHQQTTRLLLRSSSSERSVSSFSYWRGIFLLMVRPDRYEETMDALAQMKGQVIDILDKSQQNREEWESFAGSETTRSLLSDSPYSSCTNKHFDFISSSTLSSAFLFTEHSTVQTENSVLQPMISLQAIFESQTWPPERSLSLYTSVEKPHHSR</sequence>
<keyword evidence="4" id="KW-0809">Transit peptide</keyword>
<proteinExistence type="inferred from homology"/>
<protein>
    <recommendedName>
        <fullName evidence="3">Altered inheritance of mitochondria protein 9, mitochondrial</fullName>
    </recommendedName>
    <alternativeName>
        <fullName evidence="6">Found in mitochondrial proteome protein 29</fullName>
    </alternativeName>
</protein>
<dbReference type="GO" id="GO:0005739">
    <property type="term" value="C:mitochondrion"/>
    <property type="evidence" value="ECO:0007669"/>
    <property type="project" value="UniProtKB-SubCell"/>
</dbReference>
<reference evidence="8" key="1">
    <citation type="journal article" date="2020" name="Stud. Mycol.">
        <title>101 Dothideomycetes genomes: a test case for predicting lifestyles and emergence of pathogens.</title>
        <authorList>
            <person name="Haridas S."/>
            <person name="Albert R."/>
            <person name="Binder M."/>
            <person name="Bloem J."/>
            <person name="Labutti K."/>
            <person name="Salamov A."/>
            <person name="Andreopoulos B."/>
            <person name="Baker S."/>
            <person name="Barry K."/>
            <person name="Bills G."/>
            <person name="Bluhm B."/>
            <person name="Cannon C."/>
            <person name="Castanera R."/>
            <person name="Culley D."/>
            <person name="Daum C."/>
            <person name="Ezra D."/>
            <person name="Gonzalez J."/>
            <person name="Henrissat B."/>
            <person name="Kuo A."/>
            <person name="Liang C."/>
            <person name="Lipzen A."/>
            <person name="Lutzoni F."/>
            <person name="Magnuson J."/>
            <person name="Mondo S."/>
            <person name="Nolan M."/>
            <person name="Ohm R."/>
            <person name="Pangilinan J."/>
            <person name="Park H.-J."/>
            <person name="Ramirez L."/>
            <person name="Alfaro M."/>
            <person name="Sun H."/>
            <person name="Tritt A."/>
            <person name="Yoshinaga Y."/>
            <person name="Zwiers L.-H."/>
            <person name="Turgeon B."/>
            <person name="Goodwin S."/>
            <person name="Spatafora J."/>
            <person name="Crous P."/>
            <person name="Grigoriev I."/>
        </authorList>
    </citation>
    <scope>NUCLEOTIDE SEQUENCE</scope>
    <source>
        <strain evidence="8">CBS 122367</strain>
    </source>
</reference>
<dbReference type="PANTHER" id="PTHR36091:SF1">
    <property type="entry name" value="ALTERED INHERITANCE OF MITOCHONDRIA PROTEIN 9, MITOCHONDRIAL"/>
    <property type="match status" value="1"/>
</dbReference>
<organism evidence="8 9">
    <name type="scientific">Lentithecium fluviatile CBS 122367</name>
    <dbReference type="NCBI Taxonomy" id="1168545"/>
    <lineage>
        <taxon>Eukaryota</taxon>
        <taxon>Fungi</taxon>
        <taxon>Dikarya</taxon>
        <taxon>Ascomycota</taxon>
        <taxon>Pezizomycotina</taxon>
        <taxon>Dothideomycetes</taxon>
        <taxon>Pleosporomycetidae</taxon>
        <taxon>Pleosporales</taxon>
        <taxon>Massarineae</taxon>
        <taxon>Lentitheciaceae</taxon>
        <taxon>Lentithecium</taxon>
    </lineage>
</organism>
<dbReference type="InterPro" id="IPR011009">
    <property type="entry name" value="Kinase-like_dom_sf"/>
</dbReference>
<dbReference type="Proteomes" id="UP000799291">
    <property type="component" value="Unassembled WGS sequence"/>
</dbReference>
<accession>A0A6G1J4J9</accession>
<dbReference type="Pfam" id="PF01636">
    <property type="entry name" value="APH"/>
    <property type="match status" value="1"/>
</dbReference>
<evidence type="ECO:0000256" key="1">
    <source>
        <dbReference type="ARBA" id="ARBA00004173"/>
    </source>
</evidence>
<keyword evidence="9" id="KW-1185">Reference proteome</keyword>
<dbReference type="Gene3D" id="3.90.1200.10">
    <property type="match status" value="1"/>
</dbReference>
<dbReference type="SUPFAM" id="SSF56112">
    <property type="entry name" value="Protein kinase-like (PK-like)"/>
    <property type="match status" value="2"/>
</dbReference>
<evidence type="ECO:0000256" key="6">
    <source>
        <dbReference type="ARBA" id="ARBA00031849"/>
    </source>
</evidence>
<evidence type="ECO:0000256" key="3">
    <source>
        <dbReference type="ARBA" id="ARBA00016197"/>
    </source>
</evidence>
<comment type="similarity">
    <text evidence="2">Belongs to the AIM9 family.</text>
</comment>
<dbReference type="InterPro" id="IPR051035">
    <property type="entry name" value="Mito_inheritance_9"/>
</dbReference>
<dbReference type="PANTHER" id="PTHR36091">
    <property type="entry name" value="ALTERED INHERITANCE OF MITOCHONDRIA PROTEIN 9, MITOCHONDRIAL"/>
    <property type="match status" value="1"/>
</dbReference>
<feature type="domain" description="Aminoglycoside phosphotransferase" evidence="7">
    <location>
        <begin position="279"/>
        <end position="336"/>
    </location>
</feature>
<evidence type="ECO:0000256" key="4">
    <source>
        <dbReference type="ARBA" id="ARBA00022946"/>
    </source>
</evidence>
<evidence type="ECO:0000259" key="7">
    <source>
        <dbReference type="Pfam" id="PF01636"/>
    </source>
</evidence>
<evidence type="ECO:0000256" key="2">
    <source>
        <dbReference type="ARBA" id="ARBA00005543"/>
    </source>
</evidence>
<dbReference type="AlphaFoldDB" id="A0A6G1J4J9"/>
<gene>
    <name evidence="8" type="ORF">K458DRAFT_403544</name>
</gene>
<name>A0A6G1J4J9_9PLEO</name>
<evidence type="ECO:0000313" key="9">
    <source>
        <dbReference type="Proteomes" id="UP000799291"/>
    </source>
</evidence>
<evidence type="ECO:0000313" key="8">
    <source>
        <dbReference type="EMBL" id="KAF2685338.1"/>
    </source>
</evidence>
<dbReference type="OrthoDB" id="2831558at2759"/>
<comment type="subcellular location">
    <subcellularLocation>
        <location evidence="1">Mitochondrion</location>
    </subcellularLocation>
</comment>